<dbReference type="GO" id="GO:0006364">
    <property type="term" value="P:rRNA processing"/>
    <property type="evidence" value="ECO:0007669"/>
    <property type="project" value="InterPro"/>
</dbReference>
<feature type="region of interest" description="Disordered" evidence="4">
    <location>
        <begin position="436"/>
        <end position="470"/>
    </location>
</feature>
<feature type="compositionally biased region" description="Acidic residues" evidence="4">
    <location>
        <begin position="113"/>
        <end position="125"/>
    </location>
</feature>
<feature type="compositionally biased region" description="Basic and acidic residues" evidence="4">
    <location>
        <begin position="651"/>
        <end position="667"/>
    </location>
</feature>
<dbReference type="Pfam" id="PF04615">
    <property type="entry name" value="Utp14"/>
    <property type="match status" value="1"/>
</dbReference>
<dbReference type="PANTHER" id="PTHR14150">
    <property type="entry name" value="U3 SMALL NUCLEOLAR RNA-ASSOCIATED PROTEIN 14"/>
    <property type="match status" value="1"/>
</dbReference>
<feature type="compositionally biased region" description="Acidic residues" evidence="4">
    <location>
        <begin position="673"/>
        <end position="683"/>
    </location>
</feature>
<feature type="region of interest" description="Disordered" evidence="4">
    <location>
        <begin position="640"/>
        <end position="683"/>
    </location>
</feature>
<feature type="compositionally biased region" description="Acidic residues" evidence="4">
    <location>
        <begin position="447"/>
        <end position="460"/>
    </location>
</feature>
<evidence type="ECO:0000313" key="5">
    <source>
        <dbReference type="EMBL" id="KAK1355414.1"/>
    </source>
</evidence>
<name>A0AAD8M0P8_9APIA</name>
<keyword evidence="6" id="KW-1185">Reference proteome</keyword>
<keyword evidence="3" id="KW-0539">Nucleus</keyword>
<evidence type="ECO:0000256" key="1">
    <source>
        <dbReference type="ARBA" id="ARBA00004604"/>
    </source>
</evidence>
<accession>A0AAD8M0P8</accession>
<comment type="subcellular location">
    <subcellularLocation>
        <location evidence="1">Nucleus</location>
        <location evidence="1">Nucleolus</location>
    </subcellularLocation>
</comment>
<feature type="region of interest" description="Disordered" evidence="4">
    <location>
        <begin position="1"/>
        <end position="142"/>
    </location>
</feature>
<reference evidence="5" key="1">
    <citation type="submission" date="2023-02" db="EMBL/GenBank/DDBJ databases">
        <title>Genome of toxic invasive species Heracleum sosnowskyi carries increased number of genes despite the absence of recent whole-genome duplications.</title>
        <authorList>
            <person name="Schelkunov M."/>
            <person name="Shtratnikova V."/>
            <person name="Makarenko M."/>
            <person name="Klepikova A."/>
            <person name="Omelchenko D."/>
            <person name="Novikova G."/>
            <person name="Obukhova E."/>
            <person name="Bogdanov V."/>
            <person name="Penin A."/>
            <person name="Logacheva M."/>
        </authorList>
    </citation>
    <scope>NUCLEOTIDE SEQUENCE</scope>
    <source>
        <strain evidence="5">Hsosn_3</strain>
        <tissue evidence="5">Leaf</tissue>
    </source>
</reference>
<evidence type="ECO:0000313" key="6">
    <source>
        <dbReference type="Proteomes" id="UP001237642"/>
    </source>
</evidence>
<feature type="compositionally biased region" description="Basic and acidic residues" evidence="4">
    <location>
        <begin position="103"/>
        <end position="112"/>
    </location>
</feature>
<comment type="caution">
    <text evidence="5">The sequence shown here is derived from an EMBL/GenBank/DDBJ whole genome shotgun (WGS) entry which is preliminary data.</text>
</comment>
<evidence type="ECO:0000256" key="3">
    <source>
        <dbReference type="ARBA" id="ARBA00023242"/>
    </source>
</evidence>
<evidence type="ECO:0000256" key="4">
    <source>
        <dbReference type="SAM" id="MobiDB-lite"/>
    </source>
</evidence>
<protein>
    <submittedName>
        <fullName evidence="5">U3 small nucleolar RNA-associated protein 14</fullName>
    </submittedName>
</protein>
<gene>
    <name evidence="5" type="ORF">POM88_048670</name>
</gene>
<dbReference type="Proteomes" id="UP001237642">
    <property type="component" value="Unassembled WGS sequence"/>
</dbReference>
<dbReference type="PANTHER" id="PTHR14150:SF12">
    <property type="entry name" value="U3 SMALL NUCLEOLAR RNA-ASSOCIATED PROTEIN 14 HOMOLOG A"/>
    <property type="match status" value="1"/>
</dbReference>
<dbReference type="EMBL" id="JAUIZM010000011">
    <property type="protein sequence ID" value="KAK1355414.1"/>
    <property type="molecule type" value="Genomic_DNA"/>
</dbReference>
<dbReference type="GO" id="GO:0032040">
    <property type="term" value="C:small-subunit processome"/>
    <property type="evidence" value="ECO:0007669"/>
    <property type="project" value="InterPro"/>
</dbReference>
<evidence type="ECO:0000256" key="2">
    <source>
        <dbReference type="ARBA" id="ARBA00022553"/>
    </source>
</evidence>
<feature type="compositionally biased region" description="Polar residues" evidence="4">
    <location>
        <begin position="640"/>
        <end position="650"/>
    </location>
</feature>
<reference evidence="5" key="2">
    <citation type="submission" date="2023-05" db="EMBL/GenBank/DDBJ databases">
        <authorList>
            <person name="Schelkunov M.I."/>
        </authorList>
    </citation>
    <scope>NUCLEOTIDE SEQUENCE</scope>
    <source>
        <strain evidence="5">Hsosn_3</strain>
        <tissue evidence="5">Leaf</tissue>
    </source>
</reference>
<feature type="compositionally biased region" description="Basic and acidic residues" evidence="4">
    <location>
        <begin position="23"/>
        <end position="35"/>
    </location>
</feature>
<keyword evidence="2" id="KW-0597">Phosphoprotein</keyword>
<feature type="compositionally biased region" description="Basic and acidic residues" evidence="4">
    <location>
        <begin position="86"/>
        <end position="96"/>
    </location>
</feature>
<dbReference type="InterPro" id="IPR006709">
    <property type="entry name" value="SSU_processome_Utp14"/>
</dbReference>
<feature type="region of interest" description="Disordered" evidence="4">
    <location>
        <begin position="527"/>
        <end position="581"/>
    </location>
</feature>
<feature type="region of interest" description="Disordered" evidence="4">
    <location>
        <begin position="867"/>
        <end position="888"/>
    </location>
</feature>
<sequence length="888" mass="101435">MADTKRKNRDTNTKMARKSKTPRSSDKKVMKMGGDKRKKSGPHLPNAMKREIELLNPKIGSDDEIDSDEEFAGKDVYEYEEEIPEEESKKNKRYDPVENFEFELPKDFKDENVDSDEVDSDDFDDTAQNLGDDGEEDDDGRHARMLQEITGLPSDAFGGKKLKNNIVVSEAYPENEYNPSGDVLDGNGHISIQDLLDPLRGKSGFSKLQKNVDRIETKQMSIHAPLRNTDRKKLERKAAYEQSKKYITKWEPLIKRNREAPTIFFDEKTDLNFSTVGAIASEFEPRTEFEKQMAALVNNSEVAEAHRKDGARLLELNKVTEEDVKDHQDRLAKMRTLLFRHEMKAKRIKKIKSKTYHRLMKKDRLKAEAHQIETDPEAAKKLAMKQEYERIQERATQKHNNNNKWAKRILERGLAVQDDGTRAAISEQLHRKALLTRKMNSVRDDSNSDDSSDSDADDDVSGGSDQEGKLKMLERAKQKTLKVLEDDEIPNSGLLSLPFMARGLEKKKAAAEEEAKLALQEYEASIKQPEDTDNLETGTSVGRRVFGAPKQQIQDSSEKIRSNNYYGNTDSEDDYETKEDVDVRHAKKSYVRKDVTVNPSVLRDKSQIGHDDLFKSFDEIVKDPGTKTTYDVALFANNSWQKKQNQPRNTEQMKSKTEVDANGKDSLEVMEPALDEQEEAENDSDIEGTIRMVDGILSAVDDSNYELPSQAELIRRAFAGDDVEEEFEKDKEEILNEENPEPEKPMLLPGWGQWTHVQKKRGLPSWMLTEHANAKKKREEALKKRKDAHLKNVIISEKVDKKAEKLHTKTLPYPYTSQEVFEQSIRNPIGPDFNPATAVGPIICPPVVKRPGLIIKPIKVEEMKSYERAVEQKQGGNTRNAKKRKQKS</sequence>
<proteinExistence type="predicted"/>
<organism evidence="5 6">
    <name type="scientific">Heracleum sosnowskyi</name>
    <dbReference type="NCBI Taxonomy" id="360622"/>
    <lineage>
        <taxon>Eukaryota</taxon>
        <taxon>Viridiplantae</taxon>
        <taxon>Streptophyta</taxon>
        <taxon>Embryophyta</taxon>
        <taxon>Tracheophyta</taxon>
        <taxon>Spermatophyta</taxon>
        <taxon>Magnoliopsida</taxon>
        <taxon>eudicotyledons</taxon>
        <taxon>Gunneridae</taxon>
        <taxon>Pentapetalae</taxon>
        <taxon>asterids</taxon>
        <taxon>campanulids</taxon>
        <taxon>Apiales</taxon>
        <taxon>Apiaceae</taxon>
        <taxon>Apioideae</taxon>
        <taxon>apioid superclade</taxon>
        <taxon>Tordylieae</taxon>
        <taxon>Tordyliinae</taxon>
        <taxon>Heracleum</taxon>
    </lineage>
</organism>
<dbReference type="AlphaFoldDB" id="A0AAD8M0P8"/>